<evidence type="ECO:0000256" key="2">
    <source>
        <dbReference type="ARBA" id="ARBA00022747"/>
    </source>
</evidence>
<dbReference type="InterPro" id="IPR052021">
    <property type="entry name" value="Type-I_RS_S_subunit"/>
</dbReference>
<keyword evidence="3" id="KW-0238">DNA-binding</keyword>
<reference evidence="5" key="1">
    <citation type="submission" date="2022-07" db="EMBL/GenBank/DDBJ databases">
        <title>Isolation, identification, and degradation of a PFOSA degrading strain from sewage treatment plant.</title>
        <authorList>
            <person name="Zhang L."/>
            <person name="Huo Y."/>
        </authorList>
    </citation>
    <scope>NUCLEOTIDE SEQUENCE</scope>
    <source>
        <strain evidence="5">C1</strain>
    </source>
</reference>
<dbReference type="Proteomes" id="UP001059844">
    <property type="component" value="Chromosome"/>
</dbReference>
<dbReference type="EMBL" id="CP101751">
    <property type="protein sequence ID" value="UUC46431.1"/>
    <property type="molecule type" value="Genomic_DNA"/>
</dbReference>
<feature type="domain" description="Type I restriction modification DNA specificity" evidence="4">
    <location>
        <begin position="235"/>
        <end position="392"/>
    </location>
</feature>
<name>A0ABY5IY91_9FLAO</name>
<dbReference type="PANTHER" id="PTHR30408">
    <property type="entry name" value="TYPE-1 RESTRICTION ENZYME ECOKI SPECIFICITY PROTEIN"/>
    <property type="match status" value="1"/>
</dbReference>
<protein>
    <submittedName>
        <fullName evidence="5">Restriction endonuclease subunit S</fullName>
        <ecNumber evidence="5">3.1.21.-</ecNumber>
    </submittedName>
</protein>
<dbReference type="Gene3D" id="1.10.287.1120">
    <property type="entry name" value="Bipartite methylase S protein"/>
    <property type="match status" value="1"/>
</dbReference>
<organism evidence="5 6">
    <name type="scientific">Flavobacterium cerinum</name>
    <dbReference type="NCBI Taxonomy" id="2502784"/>
    <lineage>
        <taxon>Bacteria</taxon>
        <taxon>Pseudomonadati</taxon>
        <taxon>Bacteroidota</taxon>
        <taxon>Flavobacteriia</taxon>
        <taxon>Flavobacteriales</taxon>
        <taxon>Flavobacteriaceae</taxon>
        <taxon>Flavobacterium</taxon>
    </lineage>
</organism>
<dbReference type="GO" id="GO:0016787">
    <property type="term" value="F:hydrolase activity"/>
    <property type="evidence" value="ECO:0007669"/>
    <property type="project" value="UniProtKB-KW"/>
</dbReference>
<comment type="similarity">
    <text evidence="1">Belongs to the type-I restriction system S methylase family.</text>
</comment>
<dbReference type="SUPFAM" id="SSF116734">
    <property type="entry name" value="DNA methylase specificity domain"/>
    <property type="match status" value="2"/>
</dbReference>
<dbReference type="InterPro" id="IPR044946">
    <property type="entry name" value="Restrct_endonuc_typeI_TRD_sf"/>
</dbReference>
<dbReference type="RefSeq" id="WP_256552095.1">
    <property type="nucleotide sequence ID" value="NZ_CP101751.1"/>
</dbReference>
<dbReference type="EC" id="3.1.21.-" evidence="5"/>
<dbReference type="CDD" id="cd17255">
    <property type="entry name" value="RMtype1_S_Fco49512ORF2615P-TRD2-CR2_like"/>
    <property type="match status" value="1"/>
</dbReference>
<dbReference type="PANTHER" id="PTHR30408:SF13">
    <property type="entry name" value="TYPE I RESTRICTION ENZYME HINDI SPECIFICITY SUBUNIT"/>
    <property type="match status" value="1"/>
</dbReference>
<gene>
    <name evidence="5" type="ORF">NOX80_04320</name>
</gene>
<evidence type="ECO:0000256" key="1">
    <source>
        <dbReference type="ARBA" id="ARBA00010923"/>
    </source>
</evidence>
<proteinExistence type="inferred from homology"/>
<keyword evidence="5" id="KW-0540">Nuclease</keyword>
<dbReference type="InterPro" id="IPR000055">
    <property type="entry name" value="Restrct_endonuc_typeI_TRD"/>
</dbReference>
<dbReference type="Pfam" id="PF01420">
    <property type="entry name" value="Methylase_S"/>
    <property type="match status" value="2"/>
</dbReference>
<accession>A0ABY5IY91</accession>
<evidence type="ECO:0000313" key="6">
    <source>
        <dbReference type="Proteomes" id="UP001059844"/>
    </source>
</evidence>
<sequence length="407" mass="46995">MEDLLQPSLRFPEFEGNWKVTTFGNHFSFKNTNSLSREKLNYEDGAVKNIHYGDIHTAFNLLFDITKEKVPFINTDEDISNIDEENYVQNGDMVIADASEDYADIGKSIEVVNINNERVLAGLHTFLARKTDNTLANGFFAFLLTTYKARLEIMRIAQGTKVLGLSKDRLSEIPLYIPETDEQQKITDFLKVIDKRLKLLMNKKEALEDYKKIVVQKLLNQEIRFKQDNGENFPEWEEKRVDDVFDVTRGNVLAVSEMKTEKSLEYSYPVFSSQTKNDGLTGYYNDFLYEDAITWTTDGANAGDVNFREGKFYCTNVCGVLLSNNNQANHCTAELLNRVTQRYVSYVGNPKLMNNIMAGVKIKFPDINEQIKISNFIKNIIDKIKVEEKRIQDYQLFRKSLLQKMFV</sequence>
<dbReference type="GO" id="GO:0004519">
    <property type="term" value="F:endonuclease activity"/>
    <property type="evidence" value="ECO:0007669"/>
    <property type="project" value="UniProtKB-KW"/>
</dbReference>
<keyword evidence="2" id="KW-0680">Restriction system</keyword>
<keyword evidence="5" id="KW-0378">Hydrolase</keyword>
<keyword evidence="6" id="KW-1185">Reference proteome</keyword>
<keyword evidence="5" id="KW-0255">Endonuclease</keyword>
<evidence type="ECO:0000256" key="3">
    <source>
        <dbReference type="ARBA" id="ARBA00023125"/>
    </source>
</evidence>
<dbReference type="Gene3D" id="3.90.220.20">
    <property type="entry name" value="DNA methylase specificity domains"/>
    <property type="match status" value="2"/>
</dbReference>
<evidence type="ECO:0000259" key="4">
    <source>
        <dbReference type="Pfam" id="PF01420"/>
    </source>
</evidence>
<feature type="domain" description="Type I restriction modification DNA specificity" evidence="4">
    <location>
        <begin position="67"/>
        <end position="208"/>
    </location>
</feature>
<evidence type="ECO:0000313" key="5">
    <source>
        <dbReference type="EMBL" id="UUC46431.1"/>
    </source>
</evidence>